<proteinExistence type="predicted"/>
<evidence type="ECO:0000313" key="2">
    <source>
        <dbReference type="Proteomes" id="UP001595613"/>
    </source>
</evidence>
<dbReference type="PROSITE" id="PS51257">
    <property type="entry name" value="PROKAR_LIPOPROTEIN"/>
    <property type="match status" value="1"/>
</dbReference>
<gene>
    <name evidence="1" type="ORF">ACFOOL_10930</name>
</gene>
<dbReference type="Proteomes" id="UP001595613">
    <property type="component" value="Unassembled WGS sequence"/>
</dbReference>
<evidence type="ECO:0000313" key="1">
    <source>
        <dbReference type="EMBL" id="MFC3705270.1"/>
    </source>
</evidence>
<dbReference type="EMBL" id="JBHRYD010000009">
    <property type="protein sequence ID" value="MFC3705270.1"/>
    <property type="molecule type" value="Genomic_DNA"/>
</dbReference>
<organism evidence="1 2">
    <name type="scientific">Devosia honganensis</name>
    <dbReference type="NCBI Taxonomy" id="1610527"/>
    <lineage>
        <taxon>Bacteria</taxon>
        <taxon>Pseudomonadati</taxon>
        <taxon>Pseudomonadota</taxon>
        <taxon>Alphaproteobacteria</taxon>
        <taxon>Hyphomicrobiales</taxon>
        <taxon>Devosiaceae</taxon>
        <taxon>Devosia</taxon>
    </lineage>
</organism>
<comment type="caution">
    <text evidence="1">The sequence shown here is derived from an EMBL/GenBank/DDBJ whole genome shotgun (WGS) entry which is preliminary data.</text>
</comment>
<evidence type="ECO:0008006" key="3">
    <source>
        <dbReference type="Google" id="ProtNLM"/>
    </source>
</evidence>
<protein>
    <recommendedName>
        <fullName evidence="3">Lipoprotein</fullName>
    </recommendedName>
</protein>
<keyword evidence="2" id="KW-1185">Reference proteome</keyword>
<dbReference type="RefSeq" id="WP_380097044.1">
    <property type="nucleotide sequence ID" value="NZ_JBHRYD010000009.1"/>
</dbReference>
<name>A0ABV7X109_9HYPH</name>
<reference evidence="2" key="1">
    <citation type="journal article" date="2019" name="Int. J. Syst. Evol. Microbiol.">
        <title>The Global Catalogue of Microorganisms (GCM) 10K type strain sequencing project: providing services to taxonomists for standard genome sequencing and annotation.</title>
        <authorList>
            <consortium name="The Broad Institute Genomics Platform"/>
            <consortium name="The Broad Institute Genome Sequencing Center for Infectious Disease"/>
            <person name="Wu L."/>
            <person name="Ma J."/>
        </authorList>
    </citation>
    <scope>NUCLEOTIDE SEQUENCE [LARGE SCALE GENOMIC DNA]</scope>
    <source>
        <strain evidence="2">KCTC 42281</strain>
    </source>
</reference>
<accession>A0ABV7X109</accession>
<sequence length="210" mass="22021">MADDAAKGDNMRLDLFGRLAGTALMAMGLSACIDVSIDVDVTSPTTARATMTQVMGADFYAMVKMSEESGEMDEGSFCGDEGTLTENADGSGTCTMVEEGPFDSLDLGQEAGGITFAAAGPGLVRVALPTDEMMEGMDAEEDMDEESRQMMEAFFAGRTITIGISGAQVVETNMTLSGDGRRAEQVIPLLDLVNGTADLPDELFAVVRAP</sequence>